<name>A0AAN0MBR1_9RHOB</name>
<keyword evidence="6" id="KW-1185">Reference proteome</keyword>
<dbReference type="InterPro" id="IPR018060">
    <property type="entry name" value="HTH_AraC"/>
</dbReference>
<dbReference type="SUPFAM" id="SSF51182">
    <property type="entry name" value="RmlC-like cupins"/>
    <property type="match status" value="1"/>
</dbReference>
<dbReference type="PROSITE" id="PS00041">
    <property type="entry name" value="HTH_ARAC_FAMILY_1"/>
    <property type="match status" value="1"/>
</dbReference>
<reference evidence="6" key="1">
    <citation type="submission" date="2024-04" db="EMBL/GenBank/DDBJ databases">
        <title>Phylogenomic analyses of a clade within the roseobacter group suggest taxonomic reassignments of species of the genera Aestuariivita, Citreicella, Loktanella, Nautella, Pelagibaca, Ruegeria, Thalassobius, Thiobacimonas and Tropicibacter, and the proposal o.</title>
        <authorList>
            <person name="Jeon C.O."/>
        </authorList>
    </citation>
    <scope>NUCLEOTIDE SEQUENCE [LARGE SCALE GENOMIC DNA]</scope>
    <source>
        <strain evidence="6">SS1-5</strain>
    </source>
</reference>
<dbReference type="SMART" id="SM00342">
    <property type="entry name" value="HTH_ARAC"/>
    <property type="match status" value="1"/>
</dbReference>
<dbReference type="EMBL" id="CP151767">
    <property type="protein sequence ID" value="WZU68629.1"/>
    <property type="molecule type" value="Genomic_DNA"/>
</dbReference>
<dbReference type="InterPro" id="IPR009057">
    <property type="entry name" value="Homeodomain-like_sf"/>
</dbReference>
<evidence type="ECO:0000313" key="5">
    <source>
        <dbReference type="EMBL" id="WZU68629.1"/>
    </source>
</evidence>
<keyword evidence="3" id="KW-0804">Transcription</keyword>
<feature type="domain" description="HTH araC/xylS-type" evidence="4">
    <location>
        <begin position="193"/>
        <end position="291"/>
    </location>
</feature>
<dbReference type="GO" id="GO:0003700">
    <property type="term" value="F:DNA-binding transcription factor activity"/>
    <property type="evidence" value="ECO:0007669"/>
    <property type="project" value="InterPro"/>
</dbReference>
<reference evidence="5 6" key="2">
    <citation type="submission" date="2024-08" db="EMBL/GenBank/DDBJ databases">
        <title>Phylogenomic analyses of a clade within the roseobacter group suggest taxonomic reassignments of species of the genera Aestuariivita, Citreicella, Loktanella, Nautella, Pelagibaca, Ruegeria, Thalassobius, Thiobacimonas and Tropicibacter, and the proposal o.</title>
        <authorList>
            <person name="Jeon C.O."/>
        </authorList>
    </citation>
    <scope>NUCLEOTIDE SEQUENCE [LARGE SCALE GENOMIC DNA]</scope>
    <source>
        <strain evidence="5 6">SS1-5</strain>
    </source>
</reference>
<keyword evidence="1" id="KW-0805">Transcription regulation</keyword>
<evidence type="ECO:0000256" key="1">
    <source>
        <dbReference type="ARBA" id="ARBA00023015"/>
    </source>
</evidence>
<dbReference type="InterPro" id="IPR018062">
    <property type="entry name" value="HTH_AraC-typ_CS"/>
</dbReference>
<organism evidence="5 6">
    <name type="scientific">Yoonia rhodophyticola</name>
    <dbReference type="NCBI Taxonomy" id="3137370"/>
    <lineage>
        <taxon>Bacteria</taxon>
        <taxon>Pseudomonadati</taxon>
        <taxon>Pseudomonadota</taxon>
        <taxon>Alphaproteobacteria</taxon>
        <taxon>Rhodobacterales</taxon>
        <taxon>Paracoccaceae</taxon>
        <taxon>Yoonia</taxon>
    </lineage>
</organism>
<dbReference type="Proteomes" id="UP001470809">
    <property type="component" value="Chromosome"/>
</dbReference>
<dbReference type="PROSITE" id="PS01124">
    <property type="entry name" value="HTH_ARAC_FAMILY_2"/>
    <property type="match status" value="1"/>
</dbReference>
<gene>
    <name evidence="5" type="ORF">AABB31_07020</name>
</gene>
<evidence type="ECO:0000256" key="2">
    <source>
        <dbReference type="ARBA" id="ARBA00023125"/>
    </source>
</evidence>
<dbReference type="SUPFAM" id="SSF46689">
    <property type="entry name" value="Homeodomain-like"/>
    <property type="match status" value="2"/>
</dbReference>
<dbReference type="PANTHER" id="PTHR43280">
    <property type="entry name" value="ARAC-FAMILY TRANSCRIPTIONAL REGULATOR"/>
    <property type="match status" value="1"/>
</dbReference>
<dbReference type="AlphaFoldDB" id="A0AAN0MBR1"/>
<evidence type="ECO:0000259" key="4">
    <source>
        <dbReference type="PROSITE" id="PS01124"/>
    </source>
</evidence>
<dbReference type="GO" id="GO:0043565">
    <property type="term" value="F:sequence-specific DNA binding"/>
    <property type="evidence" value="ECO:0007669"/>
    <property type="project" value="InterPro"/>
</dbReference>
<dbReference type="Gene3D" id="1.10.10.60">
    <property type="entry name" value="Homeodomain-like"/>
    <property type="match status" value="2"/>
</dbReference>
<dbReference type="Pfam" id="PF12833">
    <property type="entry name" value="HTH_18"/>
    <property type="match status" value="1"/>
</dbReference>
<keyword evidence="2" id="KW-0238">DNA-binding</keyword>
<sequence>MTPHFQGSLDPSNVVDDFELMTHGGGMYLQHHRPRAMNEPYHVHPSIEINYLQGCDMIYSFGGKTVRVPQGRFCIFWAAQPHRVTDVVGAGTITNAYVSLQEFWSWPVPQDFTQALLGGGVILAADHLPGDDILAGQWAREISPDTEAMSRLHCLELQARITRVALSGWDVIAQPQQLGGRSRIGGNAIVHFERMLRFVAQRYTDPISLADVAEAASVSKNYANTLFKKILGTTVKAHVTEIRVYRARMLLAETDAKILGIALDCGFRSLSAFYEAFQSLTNMTPAQFRRQLRGE</sequence>
<dbReference type="KEGG" id="yrh:AABB31_07020"/>
<dbReference type="RefSeq" id="WP_342077919.1">
    <property type="nucleotide sequence ID" value="NZ_CP151767.2"/>
</dbReference>
<accession>A0AAN0MBR1</accession>
<proteinExistence type="predicted"/>
<protein>
    <submittedName>
        <fullName evidence="5">Helix-turn-helix domain-containing protein</fullName>
    </submittedName>
</protein>
<dbReference type="InterPro" id="IPR011051">
    <property type="entry name" value="RmlC_Cupin_sf"/>
</dbReference>
<evidence type="ECO:0000256" key="3">
    <source>
        <dbReference type="ARBA" id="ARBA00023163"/>
    </source>
</evidence>
<dbReference type="PANTHER" id="PTHR43280:SF14">
    <property type="entry name" value="MELIBIOSE OPERON REGULATORY PROTEIN"/>
    <property type="match status" value="1"/>
</dbReference>
<evidence type="ECO:0000313" key="6">
    <source>
        <dbReference type="Proteomes" id="UP001470809"/>
    </source>
</evidence>